<reference evidence="2" key="1">
    <citation type="submission" date="2021-03" db="EMBL/GenBank/DDBJ databases">
        <title>Draft genome sequence of rust myrtle Austropuccinia psidii MF-1, a brazilian biotype.</title>
        <authorList>
            <person name="Quecine M.C."/>
            <person name="Pachon D.M.R."/>
            <person name="Bonatelli M.L."/>
            <person name="Correr F.H."/>
            <person name="Franceschini L.M."/>
            <person name="Leite T.F."/>
            <person name="Margarido G.R.A."/>
            <person name="Almeida C.A."/>
            <person name="Ferrarezi J.A."/>
            <person name="Labate C.A."/>
        </authorList>
    </citation>
    <scope>NUCLEOTIDE SEQUENCE</scope>
    <source>
        <strain evidence="2">MF-1</strain>
    </source>
</reference>
<accession>A0A9Q3I165</accession>
<dbReference type="AlphaFoldDB" id="A0A9Q3I165"/>
<evidence type="ECO:0000313" key="3">
    <source>
        <dbReference type="Proteomes" id="UP000765509"/>
    </source>
</evidence>
<keyword evidence="3" id="KW-1185">Reference proteome</keyword>
<evidence type="ECO:0000313" key="2">
    <source>
        <dbReference type="EMBL" id="MBW0522324.1"/>
    </source>
</evidence>
<comment type="caution">
    <text evidence="2">The sequence shown here is derived from an EMBL/GenBank/DDBJ whole genome shotgun (WGS) entry which is preliminary data.</text>
</comment>
<sequence length="106" mass="12364">MKTIHKEGKIQTNADDPSRCTLDNVKRNPAYDQEVAAKIPISFMEVDRGRKFGFLEWEPEGETPNYDKGIQVKKETPILRRSSSELHTEFFIQCTNNMLKRNNVEY</sequence>
<protein>
    <submittedName>
        <fullName evidence="2">Uncharacterized protein</fullName>
    </submittedName>
</protein>
<proteinExistence type="predicted"/>
<organism evidence="2 3">
    <name type="scientific">Austropuccinia psidii MF-1</name>
    <dbReference type="NCBI Taxonomy" id="1389203"/>
    <lineage>
        <taxon>Eukaryota</taxon>
        <taxon>Fungi</taxon>
        <taxon>Dikarya</taxon>
        <taxon>Basidiomycota</taxon>
        <taxon>Pucciniomycotina</taxon>
        <taxon>Pucciniomycetes</taxon>
        <taxon>Pucciniales</taxon>
        <taxon>Sphaerophragmiaceae</taxon>
        <taxon>Austropuccinia</taxon>
    </lineage>
</organism>
<name>A0A9Q3I165_9BASI</name>
<evidence type="ECO:0000256" key="1">
    <source>
        <dbReference type="SAM" id="MobiDB-lite"/>
    </source>
</evidence>
<feature type="region of interest" description="Disordered" evidence="1">
    <location>
        <begin position="1"/>
        <end position="21"/>
    </location>
</feature>
<dbReference type="Proteomes" id="UP000765509">
    <property type="component" value="Unassembled WGS sequence"/>
</dbReference>
<gene>
    <name evidence="2" type="ORF">O181_062039</name>
</gene>
<dbReference type="EMBL" id="AVOT02029477">
    <property type="protein sequence ID" value="MBW0522324.1"/>
    <property type="molecule type" value="Genomic_DNA"/>
</dbReference>